<dbReference type="EMBL" id="CM037030">
    <property type="protein sequence ID" value="KAH7651041.1"/>
    <property type="molecule type" value="Genomic_DNA"/>
</dbReference>
<evidence type="ECO:0000313" key="1">
    <source>
        <dbReference type="EMBL" id="KAH7651041.1"/>
    </source>
</evidence>
<evidence type="ECO:0000313" key="2">
    <source>
        <dbReference type="Proteomes" id="UP000827976"/>
    </source>
</evidence>
<gene>
    <name evidence="1" type="ORF">IHE45_20G031300</name>
</gene>
<organism evidence="1 2">
    <name type="scientific">Dioscorea alata</name>
    <name type="common">Purple yam</name>
    <dbReference type="NCBI Taxonomy" id="55571"/>
    <lineage>
        <taxon>Eukaryota</taxon>
        <taxon>Viridiplantae</taxon>
        <taxon>Streptophyta</taxon>
        <taxon>Embryophyta</taxon>
        <taxon>Tracheophyta</taxon>
        <taxon>Spermatophyta</taxon>
        <taxon>Magnoliopsida</taxon>
        <taxon>Liliopsida</taxon>
        <taxon>Dioscoreales</taxon>
        <taxon>Dioscoreaceae</taxon>
        <taxon>Dioscorea</taxon>
    </lineage>
</organism>
<accession>A0ACB7TR53</accession>
<name>A0ACB7TR53_DIOAL</name>
<sequence length="653" mass="70545">MAILLHPFFLFMLFISIFISSIDAANSFSLFTAKSAAANAAVAGSTGRPNPFTAKAAALRYWDRKIPDGGHNHPSFLTSKLSPLSAVDSATYSTLAGANPSSLTPHLPALCSAAHLLCAPAISSSLSSDSKDSNFISYENRNFTNYGTAAAGGANSFKNYSDSLNVPVDTFRRYSRDSAGHDESFASYSREGNVVTTNFTSYATAATGGAGRFSSYHQETNVPNLKFSNYNADANGHTQTFSSYADDTNSGDQSFSGYGKHGNDAPSSFTSYGNNSNVMGSTFTNYAEEANAAGDSFTTYGFNGNVPENNFKNYADEANAATETFTSYRDQSNVGDDTFRSYGNDGNHPTLKFSNYGNSFNEGSDRFQSYAENANNANVSFKGYNGDITGFSSYSKTGVTFKNYKNSSVVPPNFSPEKMEETVTPVKSGKIVNRWVEPGKFFRESSLKEGTVMPMPDIRDKMPERSFLPRSIVEKLPFSATELSRIFSAPADTALGKAVADTIAECERKPSRGETKRCATSAEDMIDFAAEVIGSSAVPRSTETTDGSNGQILVGRVKGLNGGKVTKAVSCHQSLFPYLTYYCHSVPMVRVYEAEILAVDSKKRINRGVAICHLDTSDWSEGHGAFVALGFKPGEIEVCHWIFEGDMTWTVAD</sequence>
<protein>
    <submittedName>
        <fullName evidence="1">BURP domain-containing protein</fullName>
    </submittedName>
</protein>
<dbReference type="Proteomes" id="UP000827976">
    <property type="component" value="Chromosome 20"/>
</dbReference>
<reference evidence="2" key="1">
    <citation type="journal article" date="2022" name="Nat. Commun.">
        <title>Chromosome evolution and the genetic basis of agronomically important traits in greater yam.</title>
        <authorList>
            <person name="Bredeson J.V."/>
            <person name="Lyons J.B."/>
            <person name="Oniyinde I.O."/>
            <person name="Okereke N.R."/>
            <person name="Kolade O."/>
            <person name="Nnabue I."/>
            <person name="Nwadili C.O."/>
            <person name="Hribova E."/>
            <person name="Parker M."/>
            <person name="Nwogha J."/>
            <person name="Shu S."/>
            <person name="Carlson J."/>
            <person name="Kariba R."/>
            <person name="Muthemba S."/>
            <person name="Knop K."/>
            <person name="Barton G.J."/>
            <person name="Sherwood A.V."/>
            <person name="Lopez-Montes A."/>
            <person name="Asiedu R."/>
            <person name="Jamnadass R."/>
            <person name="Muchugi A."/>
            <person name="Goodstein D."/>
            <person name="Egesi C.N."/>
            <person name="Featherston J."/>
            <person name="Asfaw A."/>
            <person name="Simpson G.G."/>
            <person name="Dolezel J."/>
            <person name="Hendre P.S."/>
            <person name="Van Deynze A."/>
            <person name="Kumar P.L."/>
            <person name="Obidiegwu J.E."/>
            <person name="Bhattacharjee R."/>
            <person name="Rokhsar D.S."/>
        </authorList>
    </citation>
    <scope>NUCLEOTIDE SEQUENCE [LARGE SCALE GENOMIC DNA]</scope>
    <source>
        <strain evidence="2">cv. TDa95/00328</strain>
    </source>
</reference>
<keyword evidence="2" id="KW-1185">Reference proteome</keyword>
<comment type="caution">
    <text evidence="1">The sequence shown here is derived from an EMBL/GenBank/DDBJ whole genome shotgun (WGS) entry which is preliminary data.</text>
</comment>
<proteinExistence type="predicted"/>